<feature type="compositionally biased region" description="Polar residues" evidence="1">
    <location>
        <begin position="26"/>
        <end position="38"/>
    </location>
</feature>
<dbReference type="VEuPathDB" id="FungiDB:FOXG_14978"/>
<feature type="compositionally biased region" description="Polar residues" evidence="1">
    <location>
        <begin position="1"/>
        <end position="14"/>
    </location>
</feature>
<protein>
    <submittedName>
        <fullName evidence="2">Uncharacterized protein</fullName>
    </submittedName>
</protein>
<evidence type="ECO:0000313" key="3">
    <source>
        <dbReference type="Proteomes" id="UP000002489"/>
    </source>
</evidence>
<dbReference type="VEuPathDB" id="FungiDB:FOXG_22184"/>
<reference evidence="3" key="1">
    <citation type="journal article" date="2012" name="Mol. Plant Microbe Interact.">
        <title>A highly conserved effector in Fusarium oxysporum is required for full virulence on Arabidopsis.</title>
        <authorList>
            <person name="Thatcher L.F."/>
            <person name="Gardiner D.M."/>
            <person name="Kazan K."/>
            <person name="Manners J."/>
        </authorList>
    </citation>
    <scope>NUCLEOTIDE SEQUENCE [LARGE SCALE GENOMIC DNA]</scope>
    <source>
        <strain evidence="3">Fo5176</strain>
    </source>
</reference>
<dbReference type="AlphaFoldDB" id="A0A0D2YF90"/>
<evidence type="ECO:0000313" key="2">
    <source>
        <dbReference type="EnsemblFungi" id="FOXG_14978P0"/>
    </source>
</evidence>
<sequence length="38" mass="4103">MISLQALNDASPSQKYEVRDLGRQATGASTYASSAEVW</sequence>
<evidence type="ECO:0000256" key="1">
    <source>
        <dbReference type="SAM" id="MobiDB-lite"/>
    </source>
</evidence>
<accession>A0A0D2YF90</accession>
<dbReference type="EnsemblFungi" id="FOXG_14978T0">
    <property type="protein sequence ID" value="FOXG_14978P0"/>
    <property type="gene ID" value="FOXG_14978"/>
</dbReference>
<name>A0A0D2YF90_FUSOF</name>
<feature type="region of interest" description="Disordered" evidence="1">
    <location>
        <begin position="1"/>
        <end position="38"/>
    </location>
</feature>
<reference evidence="2" key="2">
    <citation type="submission" date="2025-08" db="UniProtKB">
        <authorList>
            <consortium name="EnsemblFungi"/>
        </authorList>
    </citation>
    <scope>IDENTIFICATION</scope>
    <source>
        <strain evidence="2">4287 / CBS 123668 / FGSC 9935 / NRRL 34936</strain>
    </source>
</reference>
<organism evidence="2 3">
    <name type="scientific">Fusarium oxysporum (strain Fo5176)</name>
    <name type="common">Fusarium vascular wilt</name>
    <dbReference type="NCBI Taxonomy" id="660025"/>
    <lineage>
        <taxon>Eukaryota</taxon>
        <taxon>Fungi</taxon>
        <taxon>Dikarya</taxon>
        <taxon>Ascomycota</taxon>
        <taxon>Pezizomycotina</taxon>
        <taxon>Sordariomycetes</taxon>
        <taxon>Hypocreomycetidae</taxon>
        <taxon>Hypocreales</taxon>
        <taxon>Nectriaceae</taxon>
        <taxon>Fusarium</taxon>
        <taxon>Fusarium oxysporum species complex</taxon>
    </lineage>
</organism>
<gene>
    <name evidence="2" type="primary">28962756</name>
</gene>
<proteinExistence type="predicted"/>
<dbReference type="VEuPathDB" id="FungiDB:FOXG_22050"/>
<dbReference type="Proteomes" id="UP000002489">
    <property type="component" value="Unassembled WGS sequence"/>
</dbReference>